<dbReference type="InterPro" id="IPR018060">
    <property type="entry name" value="HTH_AraC"/>
</dbReference>
<keyword evidence="6" id="KW-1185">Reference proteome</keyword>
<dbReference type="EMBL" id="JBHMAG010000005">
    <property type="protein sequence ID" value="MFB9751232.1"/>
    <property type="molecule type" value="Genomic_DNA"/>
</dbReference>
<evidence type="ECO:0000256" key="2">
    <source>
        <dbReference type="ARBA" id="ARBA00023125"/>
    </source>
</evidence>
<dbReference type="CDD" id="cd02208">
    <property type="entry name" value="cupin_RmlC-like"/>
    <property type="match status" value="1"/>
</dbReference>
<keyword evidence="2" id="KW-0238">DNA-binding</keyword>
<evidence type="ECO:0000259" key="4">
    <source>
        <dbReference type="PROSITE" id="PS01124"/>
    </source>
</evidence>
<dbReference type="InterPro" id="IPR020449">
    <property type="entry name" value="Tscrpt_reg_AraC-type_HTH"/>
</dbReference>
<dbReference type="SMART" id="SM00342">
    <property type="entry name" value="HTH_ARAC"/>
    <property type="match status" value="1"/>
</dbReference>
<dbReference type="InterPro" id="IPR013096">
    <property type="entry name" value="Cupin_2"/>
</dbReference>
<keyword evidence="3" id="KW-0804">Transcription</keyword>
<organism evidence="5 6">
    <name type="scientific">Paenibacillus hodogayensis</name>
    <dbReference type="NCBI Taxonomy" id="279208"/>
    <lineage>
        <taxon>Bacteria</taxon>
        <taxon>Bacillati</taxon>
        <taxon>Bacillota</taxon>
        <taxon>Bacilli</taxon>
        <taxon>Bacillales</taxon>
        <taxon>Paenibacillaceae</taxon>
        <taxon>Paenibacillus</taxon>
    </lineage>
</organism>
<dbReference type="InterPro" id="IPR037923">
    <property type="entry name" value="HTH-like"/>
</dbReference>
<proteinExistence type="predicted"/>
<reference evidence="5 6" key="1">
    <citation type="submission" date="2024-09" db="EMBL/GenBank/DDBJ databases">
        <authorList>
            <person name="Sun Q."/>
            <person name="Mori K."/>
        </authorList>
    </citation>
    <scope>NUCLEOTIDE SEQUENCE [LARGE SCALE GENOMIC DNA]</scope>
    <source>
        <strain evidence="5 6">JCM 12520</strain>
    </source>
</reference>
<dbReference type="Pfam" id="PF07883">
    <property type="entry name" value="Cupin_2"/>
    <property type="match status" value="1"/>
</dbReference>
<dbReference type="Gene3D" id="1.10.10.60">
    <property type="entry name" value="Homeodomain-like"/>
    <property type="match status" value="2"/>
</dbReference>
<dbReference type="Gene3D" id="2.60.120.10">
    <property type="entry name" value="Jelly Rolls"/>
    <property type="match status" value="1"/>
</dbReference>
<evidence type="ECO:0000256" key="1">
    <source>
        <dbReference type="ARBA" id="ARBA00023015"/>
    </source>
</evidence>
<feature type="domain" description="HTH araC/xylS-type" evidence="4">
    <location>
        <begin position="191"/>
        <end position="293"/>
    </location>
</feature>
<dbReference type="InterPro" id="IPR009057">
    <property type="entry name" value="Homeodomain-like_sf"/>
</dbReference>
<dbReference type="PRINTS" id="PR00032">
    <property type="entry name" value="HTHARAC"/>
</dbReference>
<dbReference type="SUPFAM" id="SSF51215">
    <property type="entry name" value="Regulatory protein AraC"/>
    <property type="match status" value="1"/>
</dbReference>
<dbReference type="RefSeq" id="WP_344917161.1">
    <property type="nucleotide sequence ID" value="NZ_BAAAYO010000021.1"/>
</dbReference>
<protein>
    <submittedName>
        <fullName evidence="5">AraC family transcriptional regulator</fullName>
    </submittedName>
</protein>
<evidence type="ECO:0000313" key="6">
    <source>
        <dbReference type="Proteomes" id="UP001589619"/>
    </source>
</evidence>
<keyword evidence="1" id="KW-0805">Transcription regulation</keyword>
<dbReference type="PANTHER" id="PTHR43280:SF2">
    <property type="entry name" value="HTH-TYPE TRANSCRIPTIONAL REGULATOR EXSA"/>
    <property type="match status" value="1"/>
</dbReference>
<dbReference type="Pfam" id="PF12833">
    <property type="entry name" value="HTH_18"/>
    <property type="match status" value="1"/>
</dbReference>
<evidence type="ECO:0000256" key="3">
    <source>
        <dbReference type="ARBA" id="ARBA00023163"/>
    </source>
</evidence>
<sequence length="300" mass="35122">MEMFWERMVYTFQMLGFQFGVKPPGWTYREHHHPMCELLYCRDGRVHVWVGNRKLAFGPGDWLFLKAGVRHRFENDFETNYSFFNMHFDIDDPDFRKMLNSTPYHHIAKEKADGSRLAERFREMEQTVRDNQAQAATAADTNHKIRQLTGKLALQAHSLLLIREIAQLRLDEQQAACGQETDVRSPSLFQTNIAHKIEQKLSATVYSDISISDISRELHMSRNRCTKIFTQVYGISPRQYVSELKLKQAKELLVQTDVTVEEIARRLGFSSVQHFSRQFHRWTGMPPSRFRPKHTGSLMV</sequence>
<comment type="caution">
    <text evidence="5">The sequence shown here is derived from an EMBL/GenBank/DDBJ whole genome shotgun (WGS) entry which is preliminary data.</text>
</comment>
<name>A0ABV5VSH2_9BACL</name>
<accession>A0ABV5VSH2</accession>
<gene>
    <name evidence="5" type="ORF">ACFFNY_06610</name>
</gene>
<dbReference type="PROSITE" id="PS01124">
    <property type="entry name" value="HTH_ARAC_FAMILY_2"/>
    <property type="match status" value="1"/>
</dbReference>
<dbReference type="SUPFAM" id="SSF46689">
    <property type="entry name" value="Homeodomain-like"/>
    <property type="match status" value="2"/>
</dbReference>
<dbReference type="PANTHER" id="PTHR43280">
    <property type="entry name" value="ARAC-FAMILY TRANSCRIPTIONAL REGULATOR"/>
    <property type="match status" value="1"/>
</dbReference>
<evidence type="ECO:0000313" key="5">
    <source>
        <dbReference type="EMBL" id="MFB9751232.1"/>
    </source>
</evidence>
<dbReference type="InterPro" id="IPR014710">
    <property type="entry name" value="RmlC-like_jellyroll"/>
</dbReference>
<dbReference type="Proteomes" id="UP001589619">
    <property type="component" value="Unassembled WGS sequence"/>
</dbReference>